<keyword evidence="5" id="KW-0325">Glycoprotein</keyword>
<keyword evidence="2" id="KW-1003">Cell membrane</keyword>
<evidence type="ECO:0000256" key="5">
    <source>
        <dbReference type="ARBA" id="ARBA00023180"/>
    </source>
</evidence>
<feature type="domain" description="UPAR/Ly6" evidence="7">
    <location>
        <begin position="65"/>
        <end position="158"/>
    </location>
</feature>
<reference evidence="8" key="2">
    <citation type="submission" date="2025-08" db="UniProtKB">
        <authorList>
            <consortium name="Ensembl"/>
        </authorList>
    </citation>
    <scope>IDENTIFICATION</scope>
</reference>
<dbReference type="InterPro" id="IPR052874">
    <property type="entry name" value="Sperm-ZP_regulatory"/>
</dbReference>
<dbReference type="Pfam" id="PF00021">
    <property type="entry name" value="UPAR_LY6"/>
    <property type="match status" value="1"/>
</dbReference>
<evidence type="ECO:0000256" key="2">
    <source>
        <dbReference type="ARBA" id="ARBA00022475"/>
    </source>
</evidence>
<dbReference type="InterPro" id="IPR045860">
    <property type="entry name" value="Snake_toxin-like_sf"/>
</dbReference>
<gene>
    <name evidence="8" type="primary">LOC106827555</name>
</gene>
<accession>A0A9L0IZ79</accession>
<sequence>MTLLLALLLAMGLPQVETNVTGSGKQDVLRCHVCERENNFNCAGPTNCSDRETYCSFAVVRTYNVRCHDCWAINTFRCANVRICPYHVRRCLTVSIRLNLRELLIYKNCTNNCTFVYAAEIPAEAPRRFKTNSFYYVLCCSGMTCNEGGPSDIERDIGPPATIEEVLEGTVRLGESTFFLSFASILISNSLT</sequence>
<dbReference type="SMART" id="SM00134">
    <property type="entry name" value="LU"/>
    <property type="match status" value="1"/>
</dbReference>
<dbReference type="PANTHER" id="PTHR15049:SF2">
    <property type="entry name" value="GLYCOSYL-PHOSPHATIDYLINOSITOL-ANCHORED MOLECULE-LIKE PROTEIN"/>
    <property type="match status" value="1"/>
</dbReference>
<dbReference type="GO" id="GO:0005886">
    <property type="term" value="C:plasma membrane"/>
    <property type="evidence" value="ECO:0007669"/>
    <property type="project" value="UniProtKB-SubCell"/>
</dbReference>
<evidence type="ECO:0000313" key="8">
    <source>
        <dbReference type="Ensembl" id="ENSEASP00005046184.1"/>
    </source>
</evidence>
<name>A0A9L0IZ79_EQUAS</name>
<dbReference type="InterPro" id="IPR016054">
    <property type="entry name" value="LY6_UPA_recep-like"/>
</dbReference>
<dbReference type="PANTHER" id="PTHR15049">
    <property type="entry name" value="GLYCOSYL-PHOSPHATIDYLINOSITOL-ANCHORED MOLECULE-LIKE PROTEIN-RELATED"/>
    <property type="match status" value="1"/>
</dbReference>
<comment type="subcellular location">
    <subcellularLocation>
        <location evidence="1">Cell membrane</location>
    </subcellularLocation>
</comment>
<dbReference type="InterPro" id="IPR018363">
    <property type="entry name" value="CD59_antigen_CS"/>
</dbReference>
<keyword evidence="4" id="KW-0472">Membrane</keyword>
<evidence type="ECO:0000256" key="6">
    <source>
        <dbReference type="SAM" id="SignalP"/>
    </source>
</evidence>
<evidence type="ECO:0000259" key="7">
    <source>
        <dbReference type="SMART" id="SM00134"/>
    </source>
</evidence>
<dbReference type="Ensembl" id="ENSEAST00005053712.1">
    <property type="protein sequence ID" value="ENSEASP00005046184.1"/>
    <property type="gene ID" value="ENSEASG00005027087.1"/>
</dbReference>
<dbReference type="SUPFAM" id="SSF57302">
    <property type="entry name" value="Snake toxin-like"/>
    <property type="match status" value="1"/>
</dbReference>
<reference evidence="8 9" key="1">
    <citation type="journal article" date="2020" name="Nat. Commun.">
        <title>Donkey genomes provide new insights into domestication and selection for coat color.</title>
        <authorList>
            <person name="Wang"/>
            <person name="C."/>
            <person name="Li"/>
            <person name="H."/>
            <person name="Guo"/>
            <person name="Y."/>
            <person name="Huang"/>
            <person name="J."/>
            <person name="Sun"/>
            <person name="Y."/>
            <person name="Min"/>
            <person name="J."/>
            <person name="Wang"/>
            <person name="J."/>
            <person name="Fang"/>
            <person name="X."/>
            <person name="Zhao"/>
            <person name="Z."/>
            <person name="Wang"/>
            <person name="S."/>
            <person name="Zhang"/>
            <person name="Y."/>
            <person name="Liu"/>
            <person name="Q."/>
            <person name="Jiang"/>
            <person name="Q."/>
            <person name="Wang"/>
            <person name="X."/>
            <person name="Guo"/>
            <person name="Y."/>
            <person name="Yang"/>
            <person name="C."/>
            <person name="Wang"/>
            <person name="Y."/>
            <person name="Tian"/>
            <person name="F."/>
            <person name="Zhuang"/>
            <person name="G."/>
            <person name="Fan"/>
            <person name="Y."/>
            <person name="Gao"/>
            <person name="Q."/>
            <person name="Li"/>
            <person name="Y."/>
            <person name="Ju"/>
            <person name="Z."/>
            <person name="Li"/>
            <person name="J."/>
            <person name="Li"/>
            <person name="R."/>
            <person name="Hou"/>
            <person name="M."/>
            <person name="Yang"/>
            <person name="G."/>
            <person name="Liu"/>
            <person name="G."/>
            <person name="Liu"/>
            <person name="W."/>
            <person name="Guo"/>
            <person name="J."/>
            <person name="Pan"/>
            <person name="S."/>
            <person name="Fan"/>
            <person name="G."/>
            <person name="Zhang"/>
            <person name="W."/>
            <person name="Zhang"/>
            <person name="R."/>
            <person name="Yu"/>
            <person name="J."/>
            <person name="Zhang"/>
            <person name="X."/>
            <person name="Yin"/>
            <person name="Q."/>
            <person name="Ji"/>
            <person name="C."/>
            <person name="Jin"/>
            <person name="Y."/>
            <person name="Yue"/>
            <person name="G."/>
            <person name="Liu"/>
            <person name="M."/>
            <person name="Xu"/>
            <person name="J."/>
            <person name="Liu"/>
            <person name="S."/>
            <person name="Jordana"/>
            <person name="J."/>
            <person name="Noce"/>
            <person name="A."/>
            <person name="Amills"/>
            <person name="M."/>
            <person name="Wu"/>
            <person name="D.D."/>
            <person name="Li"/>
            <person name="S."/>
            <person name="Zhou"/>
            <person name="X. and Zhong"/>
            <person name="J."/>
        </authorList>
    </citation>
    <scope>NUCLEOTIDE SEQUENCE [LARGE SCALE GENOMIC DNA]</scope>
</reference>
<feature type="signal peptide" evidence="6">
    <location>
        <begin position="1"/>
        <end position="18"/>
    </location>
</feature>
<evidence type="ECO:0000256" key="1">
    <source>
        <dbReference type="ARBA" id="ARBA00004236"/>
    </source>
</evidence>
<organism evidence="8 9">
    <name type="scientific">Equus asinus</name>
    <name type="common">Donkey</name>
    <name type="synonym">Equus africanus asinus</name>
    <dbReference type="NCBI Taxonomy" id="9793"/>
    <lineage>
        <taxon>Eukaryota</taxon>
        <taxon>Metazoa</taxon>
        <taxon>Chordata</taxon>
        <taxon>Craniata</taxon>
        <taxon>Vertebrata</taxon>
        <taxon>Euteleostomi</taxon>
        <taxon>Mammalia</taxon>
        <taxon>Eutheria</taxon>
        <taxon>Laurasiatheria</taxon>
        <taxon>Perissodactyla</taxon>
        <taxon>Equidae</taxon>
        <taxon>Equus</taxon>
    </lineage>
</organism>
<reference evidence="8" key="3">
    <citation type="submission" date="2025-09" db="UniProtKB">
        <authorList>
            <consortium name="Ensembl"/>
        </authorList>
    </citation>
    <scope>IDENTIFICATION</scope>
</reference>
<dbReference type="PROSITE" id="PS00983">
    <property type="entry name" value="LY6_UPAR"/>
    <property type="match status" value="1"/>
</dbReference>
<dbReference type="Gene3D" id="2.10.60.10">
    <property type="entry name" value="CD59"/>
    <property type="match status" value="2"/>
</dbReference>
<evidence type="ECO:0000256" key="3">
    <source>
        <dbReference type="ARBA" id="ARBA00022729"/>
    </source>
</evidence>
<feature type="chain" id="PRO_5040230767" description="UPAR/Ly6 domain-containing protein" evidence="6">
    <location>
        <begin position="19"/>
        <end position="192"/>
    </location>
</feature>
<evidence type="ECO:0000313" key="9">
    <source>
        <dbReference type="Proteomes" id="UP000694387"/>
    </source>
</evidence>
<dbReference type="Pfam" id="PF00087">
    <property type="entry name" value="Toxin_TOLIP"/>
    <property type="match status" value="1"/>
</dbReference>
<proteinExistence type="predicted"/>
<evidence type="ECO:0000256" key="4">
    <source>
        <dbReference type="ARBA" id="ARBA00023136"/>
    </source>
</evidence>
<protein>
    <recommendedName>
        <fullName evidence="7">UPAR/Ly6 domain-containing protein</fullName>
    </recommendedName>
</protein>
<dbReference type="GeneTree" id="ENSGT00940000159966"/>
<dbReference type="Proteomes" id="UP000694387">
    <property type="component" value="Chromosome 12"/>
</dbReference>
<dbReference type="InterPro" id="IPR035076">
    <property type="entry name" value="Toxin/TOLIP"/>
</dbReference>
<keyword evidence="9" id="KW-1185">Reference proteome</keyword>
<keyword evidence="3 6" id="KW-0732">Signal</keyword>
<dbReference type="AlphaFoldDB" id="A0A9L0IZ79"/>